<dbReference type="KEGG" id="nai:NECAME_11657"/>
<accession>W2T656</accession>
<protein>
    <submittedName>
        <fullName evidence="1">Uncharacterized protein</fullName>
    </submittedName>
</protein>
<proteinExistence type="predicted"/>
<evidence type="ECO:0000313" key="1">
    <source>
        <dbReference type="EMBL" id="ETN76457.1"/>
    </source>
</evidence>
<keyword evidence="2" id="KW-1185">Reference proteome</keyword>
<reference evidence="2" key="1">
    <citation type="journal article" date="2014" name="Nat. Genet.">
        <title>Genome of the human hookworm Necator americanus.</title>
        <authorList>
            <person name="Tang Y.T."/>
            <person name="Gao X."/>
            <person name="Rosa B.A."/>
            <person name="Abubucker S."/>
            <person name="Hallsworth-Pepin K."/>
            <person name="Martin J."/>
            <person name="Tyagi R."/>
            <person name="Heizer E."/>
            <person name="Zhang X."/>
            <person name="Bhonagiri-Palsikar V."/>
            <person name="Minx P."/>
            <person name="Warren W.C."/>
            <person name="Wang Q."/>
            <person name="Zhan B."/>
            <person name="Hotez P.J."/>
            <person name="Sternberg P.W."/>
            <person name="Dougall A."/>
            <person name="Gaze S.T."/>
            <person name="Mulvenna J."/>
            <person name="Sotillo J."/>
            <person name="Ranganathan S."/>
            <person name="Rabelo E.M."/>
            <person name="Wilson R.K."/>
            <person name="Felgner P.L."/>
            <person name="Bethony J."/>
            <person name="Hawdon J.M."/>
            <person name="Gasser R.B."/>
            <person name="Loukas A."/>
            <person name="Mitreva M."/>
        </authorList>
    </citation>
    <scope>NUCLEOTIDE SEQUENCE [LARGE SCALE GENOMIC DNA]</scope>
</reference>
<gene>
    <name evidence="1" type="ORF">NECAME_11657</name>
</gene>
<sequence length="129" mass="14684">MSNGAQNHLLKSDGRNPSTIYPVLMLCKKALTLLKFQTQAELQRARLAISRMLSMPPVYSKMQNANVSECIRDRSELDMLAKMIDRFLIKLRNSVRKSSTFLSMLLSIIFRNHSRKMLIKMPAVTPATA</sequence>
<dbReference type="EMBL" id="KI660225">
    <property type="protein sequence ID" value="ETN76457.1"/>
    <property type="molecule type" value="Genomic_DNA"/>
</dbReference>
<dbReference type="AlphaFoldDB" id="W2T656"/>
<evidence type="ECO:0000313" key="2">
    <source>
        <dbReference type="Proteomes" id="UP000053676"/>
    </source>
</evidence>
<dbReference type="OrthoDB" id="5867790at2759"/>
<organism evidence="1 2">
    <name type="scientific">Necator americanus</name>
    <name type="common">Human hookworm</name>
    <dbReference type="NCBI Taxonomy" id="51031"/>
    <lineage>
        <taxon>Eukaryota</taxon>
        <taxon>Metazoa</taxon>
        <taxon>Ecdysozoa</taxon>
        <taxon>Nematoda</taxon>
        <taxon>Chromadorea</taxon>
        <taxon>Rhabditida</taxon>
        <taxon>Rhabditina</taxon>
        <taxon>Rhabditomorpha</taxon>
        <taxon>Strongyloidea</taxon>
        <taxon>Ancylostomatidae</taxon>
        <taxon>Bunostominae</taxon>
        <taxon>Necator</taxon>
    </lineage>
</organism>
<name>W2T656_NECAM</name>
<dbReference type="Proteomes" id="UP000053676">
    <property type="component" value="Unassembled WGS sequence"/>
</dbReference>